<dbReference type="Proteomes" id="UP000271291">
    <property type="component" value="Chromosome"/>
</dbReference>
<evidence type="ECO:0000313" key="2">
    <source>
        <dbReference type="EMBL" id="AZS86669.1"/>
    </source>
</evidence>
<dbReference type="EMBL" id="CP034687">
    <property type="protein sequence ID" value="AZS86669.1"/>
    <property type="molecule type" value="Genomic_DNA"/>
</dbReference>
<feature type="domain" description="DUF397" evidence="1">
    <location>
        <begin position="5"/>
        <end position="24"/>
    </location>
</feature>
<dbReference type="Pfam" id="PF04149">
    <property type="entry name" value="DUF397"/>
    <property type="match status" value="2"/>
</dbReference>
<accession>A0A3Q9KV26</accession>
<keyword evidence="5" id="KW-1185">Reference proteome</keyword>
<gene>
    <name evidence="3" type="ORF">DDJ31_17035</name>
    <name evidence="2" type="ORF">ELQ87_22230</name>
</gene>
<sequence length="83" mass="8956">MTPALNWFKSSYSSNDGPECVEVALAWRKSSYSGNDGPDCVEIAVATTSATIHVRDTKDRHGPQLAFGERSWTGFIQSCSAAS</sequence>
<reference evidence="2 4" key="2">
    <citation type="submission" date="2018-12" db="EMBL/GenBank/DDBJ databases">
        <title>Streptomyces griseoviridis F1-27 complete genome.</title>
        <authorList>
            <person name="Mariita R.M."/>
            <person name="Sello J.K."/>
        </authorList>
    </citation>
    <scope>NUCLEOTIDE SEQUENCE [LARGE SCALE GENOMIC DNA]</scope>
    <source>
        <strain evidence="2 4">F1-27</strain>
    </source>
</reference>
<evidence type="ECO:0000313" key="4">
    <source>
        <dbReference type="Proteomes" id="UP000271291"/>
    </source>
</evidence>
<dbReference type="KEGG" id="sgd:ELQ87_22230"/>
<evidence type="ECO:0000313" key="5">
    <source>
        <dbReference type="Proteomes" id="UP000501753"/>
    </source>
</evidence>
<dbReference type="Proteomes" id="UP000501753">
    <property type="component" value="Chromosome"/>
</dbReference>
<dbReference type="RefSeq" id="WP_127179480.1">
    <property type="nucleotide sequence ID" value="NZ_CP029078.1"/>
</dbReference>
<dbReference type="OrthoDB" id="4562195at2"/>
<dbReference type="EMBL" id="CP029078">
    <property type="protein sequence ID" value="QCN86466.1"/>
    <property type="molecule type" value="Genomic_DNA"/>
</dbReference>
<evidence type="ECO:0000313" key="3">
    <source>
        <dbReference type="EMBL" id="QCN86466.1"/>
    </source>
</evidence>
<feature type="domain" description="DUF397" evidence="1">
    <location>
        <begin position="25"/>
        <end position="77"/>
    </location>
</feature>
<evidence type="ECO:0000259" key="1">
    <source>
        <dbReference type="Pfam" id="PF04149"/>
    </source>
</evidence>
<dbReference type="InterPro" id="IPR007278">
    <property type="entry name" value="DUF397"/>
</dbReference>
<organism evidence="2 4">
    <name type="scientific">Streptomyces griseoviridis</name>
    <dbReference type="NCBI Taxonomy" id="45398"/>
    <lineage>
        <taxon>Bacteria</taxon>
        <taxon>Bacillati</taxon>
        <taxon>Actinomycetota</taxon>
        <taxon>Actinomycetes</taxon>
        <taxon>Kitasatosporales</taxon>
        <taxon>Streptomycetaceae</taxon>
        <taxon>Streptomyces</taxon>
    </lineage>
</organism>
<reference evidence="3 5" key="1">
    <citation type="submission" date="2018-04" db="EMBL/GenBank/DDBJ databases">
        <title>Complete genome sequences of Streptomyces griseoviridis K61 and characterization of antagonistic properties of biological control agents.</title>
        <authorList>
            <person name="Mariita R.M."/>
            <person name="Sello J.K."/>
        </authorList>
    </citation>
    <scope>NUCLEOTIDE SEQUENCE [LARGE SCALE GENOMIC DNA]</scope>
    <source>
        <strain evidence="3 5">K61</strain>
    </source>
</reference>
<name>A0A3Q9KV26_STRGD</name>
<proteinExistence type="predicted"/>
<protein>
    <submittedName>
        <fullName evidence="2">DUF397 domain-containing protein</fullName>
    </submittedName>
</protein>
<dbReference type="AlphaFoldDB" id="A0A3Q9KV26"/>